<comment type="similarity">
    <text evidence="7 10">Belongs to the fluoride channel Fluc/FEX (TC 1.A.43) family.</text>
</comment>
<keyword evidence="10" id="KW-0813">Transport</keyword>
<feature type="binding site" evidence="10">
    <location>
        <position position="83"/>
    </location>
    <ligand>
        <name>Na(+)</name>
        <dbReference type="ChEBI" id="CHEBI:29101"/>
        <note>structural</note>
    </ligand>
</feature>
<reference evidence="12" key="1">
    <citation type="submission" date="2023-02" db="EMBL/GenBank/DDBJ databases">
        <title>Kitasatospora phosalacinea NBRC 14362.</title>
        <authorList>
            <person name="Ichikawa N."/>
            <person name="Sato H."/>
            <person name="Tonouchi N."/>
        </authorList>
    </citation>
    <scope>NUCLEOTIDE SEQUENCE</scope>
    <source>
        <strain evidence="12">NBRC 14362</strain>
    </source>
</reference>
<evidence type="ECO:0000256" key="5">
    <source>
        <dbReference type="ARBA" id="ARBA00023136"/>
    </source>
</evidence>
<evidence type="ECO:0000256" key="1">
    <source>
        <dbReference type="ARBA" id="ARBA00004651"/>
    </source>
</evidence>
<dbReference type="PANTHER" id="PTHR28259:SF1">
    <property type="entry name" value="FLUORIDE EXPORT PROTEIN 1-RELATED"/>
    <property type="match status" value="1"/>
</dbReference>
<keyword evidence="4 10" id="KW-1133">Transmembrane helix</keyword>
<dbReference type="Pfam" id="PF02537">
    <property type="entry name" value="CRCB"/>
    <property type="match status" value="1"/>
</dbReference>
<evidence type="ECO:0000256" key="8">
    <source>
        <dbReference type="ARBA" id="ARBA00035585"/>
    </source>
</evidence>
<evidence type="ECO:0000256" key="11">
    <source>
        <dbReference type="SAM" id="MobiDB-lite"/>
    </source>
</evidence>
<evidence type="ECO:0000256" key="4">
    <source>
        <dbReference type="ARBA" id="ARBA00022989"/>
    </source>
</evidence>
<dbReference type="InterPro" id="IPR003691">
    <property type="entry name" value="FluC"/>
</dbReference>
<feature type="transmembrane region" description="Helical" evidence="10">
    <location>
        <begin position="72"/>
        <end position="90"/>
    </location>
</feature>
<evidence type="ECO:0000256" key="3">
    <source>
        <dbReference type="ARBA" id="ARBA00022692"/>
    </source>
</evidence>
<evidence type="ECO:0000256" key="9">
    <source>
        <dbReference type="ARBA" id="ARBA00049940"/>
    </source>
</evidence>
<comment type="catalytic activity">
    <reaction evidence="8">
        <text>fluoride(in) = fluoride(out)</text>
        <dbReference type="Rhea" id="RHEA:76159"/>
        <dbReference type="ChEBI" id="CHEBI:17051"/>
    </reaction>
    <physiologicalReaction direction="left-to-right" evidence="8">
        <dbReference type="Rhea" id="RHEA:76160"/>
    </physiologicalReaction>
</comment>
<feature type="transmembrane region" description="Helical" evidence="10">
    <location>
        <begin position="105"/>
        <end position="126"/>
    </location>
</feature>
<evidence type="ECO:0000313" key="12">
    <source>
        <dbReference type="EMBL" id="GLW54588.1"/>
    </source>
</evidence>
<accession>A0A9W6PGP5</accession>
<dbReference type="Proteomes" id="UP001165143">
    <property type="component" value="Unassembled WGS sequence"/>
</dbReference>
<dbReference type="GO" id="GO:0005886">
    <property type="term" value="C:plasma membrane"/>
    <property type="evidence" value="ECO:0007669"/>
    <property type="project" value="UniProtKB-SubCell"/>
</dbReference>
<keyword evidence="10" id="KW-0915">Sodium</keyword>
<keyword evidence="10" id="KW-0406">Ion transport</keyword>
<keyword evidence="2 10" id="KW-1003">Cell membrane</keyword>
<feature type="binding site" evidence="10">
    <location>
        <position position="80"/>
    </location>
    <ligand>
        <name>Na(+)</name>
        <dbReference type="ChEBI" id="CHEBI:29101"/>
        <note>structural</note>
    </ligand>
</feature>
<keyword evidence="5 10" id="KW-0472">Membrane</keyword>
<sequence length="159" mass="15657">MLRGQGRVVAAVSAGGVLGAGARYGAGLLWPTSGDAFPWTTLGVNVLGCAVIGVVLVVLTEGRRTPNPLLRPFLATGILGGFTTFSTYAVDGQRLFDHALPGRALLYLGGTLLAALAAVWAAAGATRAVLLARSERAGGTAGGAGGRADGGADGRGAAG</sequence>
<dbReference type="GO" id="GO:0062054">
    <property type="term" value="F:fluoride channel activity"/>
    <property type="evidence" value="ECO:0007669"/>
    <property type="project" value="UniProtKB-UniRule"/>
</dbReference>
<feature type="region of interest" description="Disordered" evidence="11">
    <location>
        <begin position="137"/>
        <end position="159"/>
    </location>
</feature>
<feature type="transmembrane region" description="Helical" evidence="10">
    <location>
        <begin position="38"/>
        <end position="60"/>
    </location>
</feature>
<feature type="compositionally biased region" description="Gly residues" evidence="11">
    <location>
        <begin position="139"/>
        <end position="159"/>
    </location>
</feature>
<keyword evidence="10" id="KW-0479">Metal-binding</keyword>
<dbReference type="HAMAP" id="MF_00454">
    <property type="entry name" value="FluC"/>
    <property type="match status" value="1"/>
</dbReference>
<evidence type="ECO:0000256" key="10">
    <source>
        <dbReference type="HAMAP-Rule" id="MF_00454"/>
    </source>
</evidence>
<comment type="caution">
    <text evidence="12">The sequence shown here is derived from an EMBL/GenBank/DDBJ whole genome shotgun (WGS) entry which is preliminary data.</text>
</comment>
<proteinExistence type="inferred from homology"/>
<organism evidence="12 13">
    <name type="scientific">Kitasatospora phosalacinea</name>
    <dbReference type="NCBI Taxonomy" id="2065"/>
    <lineage>
        <taxon>Bacteria</taxon>
        <taxon>Bacillati</taxon>
        <taxon>Actinomycetota</taxon>
        <taxon>Actinomycetes</taxon>
        <taxon>Kitasatosporales</taxon>
        <taxon>Streptomycetaceae</taxon>
        <taxon>Kitasatospora</taxon>
    </lineage>
</organism>
<evidence type="ECO:0000256" key="2">
    <source>
        <dbReference type="ARBA" id="ARBA00022475"/>
    </source>
</evidence>
<evidence type="ECO:0000256" key="7">
    <source>
        <dbReference type="ARBA" id="ARBA00035120"/>
    </source>
</evidence>
<dbReference type="AlphaFoldDB" id="A0A9W6PGP5"/>
<evidence type="ECO:0000256" key="6">
    <source>
        <dbReference type="ARBA" id="ARBA00023303"/>
    </source>
</evidence>
<comment type="function">
    <text evidence="9 10">Fluoride-specific ion channel. Important for reducing fluoride concentration in the cell, thus reducing its toxicity.</text>
</comment>
<comment type="activity regulation">
    <text evidence="10">Na(+) is not transported, but it plays an essential structural role and its presence is essential for fluoride channel function.</text>
</comment>
<evidence type="ECO:0000313" key="13">
    <source>
        <dbReference type="Proteomes" id="UP001165143"/>
    </source>
</evidence>
<name>A0A9W6PGP5_9ACTN</name>
<dbReference type="PANTHER" id="PTHR28259">
    <property type="entry name" value="FLUORIDE EXPORT PROTEIN 1-RELATED"/>
    <property type="match status" value="1"/>
</dbReference>
<dbReference type="EMBL" id="BSRX01000013">
    <property type="protein sequence ID" value="GLW54588.1"/>
    <property type="molecule type" value="Genomic_DNA"/>
</dbReference>
<comment type="subcellular location">
    <subcellularLocation>
        <location evidence="1 10">Cell membrane</location>
        <topology evidence="1 10">Multi-pass membrane protein</topology>
    </subcellularLocation>
</comment>
<keyword evidence="6 10" id="KW-0407">Ion channel</keyword>
<gene>
    <name evidence="10" type="primary">fluC</name>
    <name evidence="10" type="synonym">crcB</name>
    <name evidence="12" type="ORF">Kpho01_25990</name>
</gene>
<protein>
    <recommendedName>
        <fullName evidence="10">Fluoride-specific ion channel FluC</fullName>
    </recommendedName>
</protein>
<keyword evidence="3 10" id="KW-0812">Transmembrane</keyword>
<dbReference type="GO" id="GO:0046872">
    <property type="term" value="F:metal ion binding"/>
    <property type="evidence" value="ECO:0007669"/>
    <property type="project" value="UniProtKB-KW"/>
</dbReference>
<dbReference type="GO" id="GO:0140114">
    <property type="term" value="P:cellular detoxification of fluoride"/>
    <property type="evidence" value="ECO:0007669"/>
    <property type="project" value="UniProtKB-UniRule"/>
</dbReference>